<dbReference type="InterPro" id="IPR011992">
    <property type="entry name" value="EF-hand-dom_pair"/>
</dbReference>
<evidence type="ECO:0000313" key="3">
    <source>
        <dbReference type="EMBL" id="GAH13411.1"/>
    </source>
</evidence>
<protein>
    <recommendedName>
        <fullName evidence="2">EF-hand domain-containing protein</fullName>
    </recommendedName>
</protein>
<gene>
    <name evidence="3" type="ORF">S01H4_60064</name>
</gene>
<sequence>FVFALGDELKQVALNKVTTEKETFWGTPAISNGRMVLRSAKYLYCVADKGEKVQPGQNQLAQADDSPPANAQRGGRAGGGGQRGGAGGGGGRFDPMSLFTRMDANKDGQVTEDELDGNRMADRLKTLDKDGDKAISKDEFTKGITTLFSRGGSGGGRSGGGGSGFGSRAKDTRPDRPQRPESAGN</sequence>
<dbReference type="GO" id="GO:0005509">
    <property type="term" value="F:calcium ion binding"/>
    <property type="evidence" value="ECO:0007669"/>
    <property type="project" value="InterPro"/>
</dbReference>
<dbReference type="InterPro" id="IPR018247">
    <property type="entry name" value="EF_Hand_1_Ca_BS"/>
</dbReference>
<organism evidence="3">
    <name type="scientific">marine sediment metagenome</name>
    <dbReference type="NCBI Taxonomy" id="412755"/>
    <lineage>
        <taxon>unclassified sequences</taxon>
        <taxon>metagenomes</taxon>
        <taxon>ecological metagenomes</taxon>
    </lineage>
</organism>
<dbReference type="Gene3D" id="1.10.238.10">
    <property type="entry name" value="EF-hand"/>
    <property type="match status" value="1"/>
</dbReference>
<dbReference type="SUPFAM" id="SSF47473">
    <property type="entry name" value="EF-hand"/>
    <property type="match status" value="1"/>
</dbReference>
<name>X1CY34_9ZZZZ</name>
<feature type="compositionally biased region" description="Gly residues" evidence="1">
    <location>
        <begin position="151"/>
        <end position="165"/>
    </location>
</feature>
<dbReference type="InterPro" id="IPR002048">
    <property type="entry name" value="EF_hand_dom"/>
</dbReference>
<feature type="compositionally biased region" description="Basic and acidic residues" evidence="1">
    <location>
        <begin position="168"/>
        <end position="179"/>
    </location>
</feature>
<evidence type="ECO:0000259" key="2">
    <source>
        <dbReference type="PROSITE" id="PS50222"/>
    </source>
</evidence>
<feature type="compositionally biased region" description="Basic and acidic residues" evidence="1">
    <location>
        <begin position="116"/>
        <end position="141"/>
    </location>
</feature>
<proteinExistence type="predicted"/>
<comment type="caution">
    <text evidence="3">The sequence shown here is derived from an EMBL/GenBank/DDBJ whole genome shotgun (WGS) entry which is preliminary data.</text>
</comment>
<accession>X1CY34</accession>
<evidence type="ECO:0000256" key="1">
    <source>
        <dbReference type="SAM" id="MobiDB-lite"/>
    </source>
</evidence>
<reference evidence="3" key="1">
    <citation type="journal article" date="2014" name="Front. Microbiol.">
        <title>High frequency of phylogenetically diverse reductive dehalogenase-homologous genes in deep subseafloor sedimentary metagenomes.</title>
        <authorList>
            <person name="Kawai M."/>
            <person name="Futagami T."/>
            <person name="Toyoda A."/>
            <person name="Takaki Y."/>
            <person name="Nishi S."/>
            <person name="Hori S."/>
            <person name="Arai W."/>
            <person name="Tsubouchi T."/>
            <person name="Morono Y."/>
            <person name="Uchiyama I."/>
            <person name="Ito T."/>
            <person name="Fujiyama A."/>
            <person name="Inagaki F."/>
            <person name="Takami H."/>
        </authorList>
    </citation>
    <scope>NUCLEOTIDE SEQUENCE</scope>
    <source>
        <strain evidence="3">Expedition CK06-06</strain>
    </source>
</reference>
<feature type="compositionally biased region" description="Gly residues" evidence="1">
    <location>
        <begin position="75"/>
        <end position="92"/>
    </location>
</feature>
<dbReference type="PROSITE" id="PS50222">
    <property type="entry name" value="EF_HAND_2"/>
    <property type="match status" value="1"/>
</dbReference>
<dbReference type="AlphaFoldDB" id="X1CY34"/>
<dbReference type="PROSITE" id="PS00018">
    <property type="entry name" value="EF_HAND_1"/>
    <property type="match status" value="1"/>
</dbReference>
<dbReference type="EMBL" id="BART01035332">
    <property type="protein sequence ID" value="GAH13411.1"/>
    <property type="molecule type" value="Genomic_DNA"/>
</dbReference>
<feature type="domain" description="EF-hand" evidence="2">
    <location>
        <begin position="115"/>
        <end position="150"/>
    </location>
</feature>
<feature type="non-terminal residue" evidence="3">
    <location>
        <position position="1"/>
    </location>
</feature>
<feature type="region of interest" description="Disordered" evidence="1">
    <location>
        <begin position="55"/>
        <end position="185"/>
    </location>
</feature>
<dbReference type="Pfam" id="PF13202">
    <property type="entry name" value="EF-hand_5"/>
    <property type="match status" value="1"/>
</dbReference>